<protein>
    <recommendedName>
        <fullName evidence="1">GIY-YIG domain-containing protein</fullName>
    </recommendedName>
</protein>
<dbReference type="InterPro" id="IPR035901">
    <property type="entry name" value="GIY-YIG_endonuc_sf"/>
</dbReference>
<feature type="domain" description="GIY-YIG" evidence="1">
    <location>
        <begin position="1"/>
        <end position="78"/>
    </location>
</feature>
<evidence type="ECO:0000313" key="3">
    <source>
        <dbReference type="Proteomes" id="UP000003586"/>
    </source>
</evidence>
<dbReference type="eggNOG" id="COG2827">
    <property type="taxonomic scope" value="Bacteria"/>
</dbReference>
<accession>W0EZJ0</accession>
<dbReference type="Gene3D" id="3.40.1440.10">
    <property type="entry name" value="GIY-YIG endonuclease"/>
    <property type="match status" value="1"/>
</dbReference>
<dbReference type="EMBL" id="CP007035">
    <property type="protein sequence ID" value="AHF14619.1"/>
    <property type="molecule type" value="Genomic_DNA"/>
</dbReference>
<proteinExistence type="predicted"/>
<dbReference type="SUPFAM" id="SSF82771">
    <property type="entry name" value="GIY-YIG endonuclease"/>
    <property type="match status" value="1"/>
</dbReference>
<evidence type="ECO:0000259" key="1">
    <source>
        <dbReference type="PROSITE" id="PS50164"/>
    </source>
</evidence>
<dbReference type="CDD" id="cd10449">
    <property type="entry name" value="GIY-YIG_SLX1_like"/>
    <property type="match status" value="1"/>
</dbReference>
<evidence type="ECO:0000313" key="2">
    <source>
        <dbReference type="EMBL" id="AHF14619.1"/>
    </source>
</evidence>
<sequence length="80" mass="9638">MIYTVYILFAPQYNKHYTGFTTDLELRLKSHNEFGKDWTARYRPWKLIYTKEFDTKALAMAFEKWLKTGVGRDFVKTLPH</sequence>
<dbReference type="HOGENOM" id="CLU_135650_6_3_10"/>
<name>W0EZJ0_9BACT</name>
<dbReference type="Pfam" id="PF01541">
    <property type="entry name" value="GIY-YIG"/>
    <property type="match status" value="1"/>
</dbReference>
<keyword evidence="3" id="KW-1185">Reference proteome</keyword>
<dbReference type="PROSITE" id="PS50164">
    <property type="entry name" value="GIY_YIG"/>
    <property type="match status" value="1"/>
</dbReference>
<dbReference type="KEGG" id="nso:NIASO_04295"/>
<gene>
    <name evidence="2" type="ORF">NIASO_04295</name>
</gene>
<dbReference type="InterPro" id="IPR000305">
    <property type="entry name" value="GIY-YIG_endonuc"/>
</dbReference>
<reference evidence="2 3" key="1">
    <citation type="submission" date="2013-12" db="EMBL/GenBank/DDBJ databases">
        <authorList>
            <consortium name="DOE Joint Genome Institute"/>
            <person name="Eisen J."/>
            <person name="Huntemann M."/>
            <person name="Han J."/>
            <person name="Chen A."/>
            <person name="Kyrpides N."/>
            <person name="Mavromatis K."/>
            <person name="Markowitz V."/>
            <person name="Palaniappan K."/>
            <person name="Ivanova N."/>
            <person name="Schaumberg A."/>
            <person name="Pati A."/>
            <person name="Liolios K."/>
            <person name="Nordberg H.P."/>
            <person name="Cantor M.N."/>
            <person name="Hua S.X."/>
            <person name="Woyke T."/>
        </authorList>
    </citation>
    <scope>NUCLEOTIDE SEQUENCE [LARGE SCALE GENOMIC DNA]</scope>
    <source>
        <strain evidence="3">DSM 19437</strain>
    </source>
</reference>
<dbReference type="STRING" id="929713.NIASO_04295"/>
<dbReference type="AlphaFoldDB" id="W0EZJ0"/>
<dbReference type="Proteomes" id="UP000003586">
    <property type="component" value="Chromosome"/>
</dbReference>
<organism evidence="2 3">
    <name type="scientific">Niabella soli DSM 19437</name>
    <dbReference type="NCBI Taxonomy" id="929713"/>
    <lineage>
        <taxon>Bacteria</taxon>
        <taxon>Pseudomonadati</taxon>
        <taxon>Bacteroidota</taxon>
        <taxon>Chitinophagia</taxon>
        <taxon>Chitinophagales</taxon>
        <taxon>Chitinophagaceae</taxon>
        <taxon>Niabella</taxon>
    </lineage>
</organism>